<name>A0ACB0EBJ9_RANTA</name>
<gene>
    <name evidence="1" type="ORF">MRATA1EN3_LOCUS9047</name>
</gene>
<protein>
    <submittedName>
        <fullName evidence="1">Uncharacterized protein</fullName>
    </submittedName>
</protein>
<dbReference type="EMBL" id="OX596101">
    <property type="protein sequence ID" value="CAI9697834.1"/>
    <property type="molecule type" value="Genomic_DNA"/>
</dbReference>
<evidence type="ECO:0000313" key="1">
    <source>
        <dbReference type="EMBL" id="CAI9697834.1"/>
    </source>
</evidence>
<reference evidence="1" key="1">
    <citation type="submission" date="2023-05" db="EMBL/GenBank/DDBJ databases">
        <authorList>
            <consortium name="ELIXIR-Norway"/>
        </authorList>
    </citation>
    <scope>NUCLEOTIDE SEQUENCE</scope>
</reference>
<accession>A0ACB0EBJ9</accession>
<organism evidence="1 2">
    <name type="scientific">Rangifer tarandus platyrhynchus</name>
    <name type="common">Svalbard reindeer</name>
    <dbReference type="NCBI Taxonomy" id="3082113"/>
    <lineage>
        <taxon>Eukaryota</taxon>
        <taxon>Metazoa</taxon>
        <taxon>Chordata</taxon>
        <taxon>Craniata</taxon>
        <taxon>Vertebrata</taxon>
        <taxon>Euteleostomi</taxon>
        <taxon>Mammalia</taxon>
        <taxon>Eutheria</taxon>
        <taxon>Laurasiatheria</taxon>
        <taxon>Artiodactyla</taxon>
        <taxon>Ruminantia</taxon>
        <taxon>Pecora</taxon>
        <taxon>Cervidae</taxon>
        <taxon>Odocoileinae</taxon>
        <taxon>Rangifer</taxon>
    </lineage>
</organism>
<evidence type="ECO:0000313" key="2">
    <source>
        <dbReference type="Proteomes" id="UP001162501"/>
    </source>
</evidence>
<dbReference type="Proteomes" id="UP001162501">
    <property type="component" value="Chromosome 17"/>
</dbReference>
<proteinExistence type="predicted"/>
<sequence length="315" mass="33647">MAEALSLQLLTLWLVCHADITPAGSPASSPRPWLGAQPAAVVTPGVNVTLRCQAPQPAWRFALFRSAELTAVIHRDVPVELAEFFLEEVTPAQGGSYQCCYWRRGWGPDVWSHRSDALELLVTGSGALDYTQGNILRLALAGLVLISLGALVVFDWHSQNRASGNGCVSAKQTEAELVSGSPWTLLILPPQGPAFSPPLLGFPRAGGRGAPRPETRFLPEALPKPSLRAWPGSVVPDRSSVTLRCGAPTRDAHRRGAVIEGREVTLQCQRPATDLGTVMFALLKAGSAAPVQVRAPAGRETDFSLRNVSARDSGN</sequence>